<dbReference type="Proteomes" id="UP000663840">
    <property type="component" value="Unassembled WGS sequence"/>
</dbReference>
<comment type="caution">
    <text evidence="3">The sequence shown here is derived from an EMBL/GenBank/DDBJ whole genome shotgun (WGS) entry which is preliminary data.</text>
</comment>
<dbReference type="Gene3D" id="1.25.40.10">
    <property type="entry name" value="Tetratricopeptide repeat domain"/>
    <property type="match status" value="2"/>
</dbReference>
<evidence type="ECO:0000313" key="4">
    <source>
        <dbReference type="Proteomes" id="UP000663840"/>
    </source>
</evidence>
<feature type="compositionally biased region" description="Polar residues" evidence="1">
    <location>
        <begin position="559"/>
        <end position="571"/>
    </location>
</feature>
<dbReference type="InterPro" id="IPR011990">
    <property type="entry name" value="TPR-like_helical_dom_sf"/>
</dbReference>
<protein>
    <recommendedName>
        <fullName evidence="2">CHAT domain-containing protein</fullName>
    </recommendedName>
</protein>
<proteinExistence type="predicted"/>
<name>A0A8H3CRM3_9AGAM</name>
<evidence type="ECO:0000256" key="1">
    <source>
        <dbReference type="SAM" id="MobiDB-lite"/>
    </source>
</evidence>
<dbReference type="InterPro" id="IPR024983">
    <property type="entry name" value="CHAT_dom"/>
</dbReference>
<dbReference type="SUPFAM" id="SSF81901">
    <property type="entry name" value="HCP-like"/>
    <property type="match status" value="1"/>
</dbReference>
<dbReference type="Pfam" id="PF12770">
    <property type="entry name" value="CHAT"/>
    <property type="match status" value="1"/>
</dbReference>
<dbReference type="PANTHER" id="PTHR10098:SF108">
    <property type="entry name" value="TETRATRICOPEPTIDE REPEAT PROTEIN 28"/>
    <property type="match status" value="1"/>
</dbReference>
<sequence length="967" mass="108027">MQREEPSIDELVEIMSDMLSVDLEDPQNSQMRAALQGGMYGKRYDRLGEICDIDNAIKYTQMAISLSPEDYPGLPHLIGDLGGYYSSRFQRLNEVDDITKAIEYTTLSLAFYADDDPVLSSKLCNLGVIHSIRFRVLGELDDLNKAIICGTRAVELASNDDQHLAHYLSGLGASYGSRFERLGALNDIEKGIEYGSRGVSLTPDDHPDLPSRLTNMGCLYEVLFEHVGEMDDLKKAIQYRSRAVELTPEDHPGLPNRLAGLGMSYKYRYMRLDKLDDLEKAIEYASLAVTITPEDHPDLSYWLANLATSYACRYHRLREPEDLEKVIKYKYYTVTLTPDDHPYQASRLAELGKAYSDRFELLGDQSDMEKAFEYKSLGLLLTPEGHPGLPLQHNNLALLHIQAYGRTGEDLHLKHALDSFREATRSLTGSPRDKFQYALKWAKLASQLDSLNAIEAYQTTMNLLPQFIWLGTTTAQRYQDLEEVQNLAVNAASVAIRSSNYKLALEWLEDARCVVWNQSLMLRSPLDELQSSYPEVAARLQTTASKLHSASSEPREPQTVASGSMNPTQTAQEHRRLAQEYSNLLSQARELPGFEDFLQPMKADRLVRAARYGPIVVINCHAERSDALVIFPGQEVIKHIHLADFTGSKAERAHSEMDKSLSAQYLRERGFKPLGEPEQKDNFGKVLALLWYEVVKPILDSLGYMNNSSAENMPHITWCPTGQLSFLPLHAAGDYDKPGSRVFDYVVSSYTPTLTALLNSTPTSLTHDSRMLAIAQPGTPGCTPLPGTIKELERIKMHANDRLQYSQLIDSQATTSVVLDQMEQHGWVHLACHAHQNVINATKSGFFLHNGTLDLAAINRRSFTKKGLAFLSACQTAKGDKKLPDEAVHLASGMLMAGYCSVIGTMWSVADDDAPFIADRVYPQLIEGGKLGEGEAGKALHKAVAELRERVGENKFGRWVPYIHIGS</sequence>
<evidence type="ECO:0000259" key="2">
    <source>
        <dbReference type="Pfam" id="PF12770"/>
    </source>
</evidence>
<accession>A0A8H3CRM3</accession>
<dbReference type="PANTHER" id="PTHR10098">
    <property type="entry name" value="RAPSYN-RELATED"/>
    <property type="match status" value="1"/>
</dbReference>
<dbReference type="EMBL" id="CAJMWR010004331">
    <property type="protein sequence ID" value="CAE6495782.1"/>
    <property type="molecule type" value="Genomic_DNA"/>
</dbReference>
<reference evidence="3" key="1">
    <citation type="submission" date="2021-01" db="EMBL/GenBank/DDBJ databases">
        <authorList>
            <person name="Kaushik A."/>
        </authorList>
    </citation>
    <scope>NUCLEOTIDE SEQUENCE</scope>
    <source>
        <strain evidence="3">AG1-1A</strain>
    </source>
</reference>
<gene>
    <name evidence="3" type="ORF">RDB_LOCUS153491</name>
</gene>
<feature type="domain" description="CHAT" evidence="2">
    <location>
        <begin position="686"/>
        <end position="967"/>
    </location>
</feature>
<dbReference type="AlphaFoldDB" id="A0A8H3CRM3"/>
<feature type="region of interest" description="Disordered" evidence="1">
    <location>
        <begin position="544"/>
        <end position="573"/>
    </location>
</feature>
<organism evidence="3 4">
    <name type="scientific">Rhizoctonia solani</name>
    <dbReference type="NCBI Taxonomy" id="456999"/>
    <lineage>
        <taxon>Eukaryota</taxon>
        <taxon>Fungi</taxon>
        <taxon>Dikarya</taxon>
        <taxon>Basidiomycota</taxon>
        <taxon>Agaricomycotina</taxon>
        <taxon>Agaricomycetes</taxon>
        <taxon>Cantharellales</taxon>
        <taxon>Ceratobasidiaceae</taxon>
        <taxon>Rhizoctonia</taxon>
    </lineage>
</organism>
<evidence type="ECO:0000313" key="3">
    <source>
        <dbReference type="EMBL" id="CAE6495782.1"/>
    </source>
</evidence>